<feature type="region of interest" description="Disordered" evidence="1">
    <location>
        <begin position="1"/>
        <end position="36"/>
    </location>
</feature>
<accession>A0AA38LQS2</accession>
<dbReference type="EMBL" id="JAKWFO010000016">
    <property type="protein sequence ID" value="KAI9631933.1"/>
    <property type="molecule type" value="Genomic_DNA"/>
</dbReference>
<reference evidence="2" key="1">
    <citation type="journal article" date="2022" name="G3 (Bethesda)">
        <title>High quality genome of the basidiomycete yeast Dioszegia hungarica PDD-24b-2 isolated from cloud water.</title>
        <authorList>
            <person name="Jarrige D."/>
            <person name="Haridas S."/>
            <person name="Bleykasten-Grosshans C."/>
            <person name="Joly M."/>
            <person name="Nadalig T."/>
            <person name="Sancelme M."/>
            <person name="Vuilleumier S."/>
            <person name="Grigoriev I.V."/>
            <person name="Amato P."/>
            <person name="Bringel F."/>
        </authorList>
    </citation>
    <scope>NUCLEOTIDE SEQUENCE</scope>
    <source>
        <strain evidence="2">PDD-24b-2</strain>
    </source>
</reference>
<dbReference type="AlphaFoldDB" id="A0AA38LQS2"/>
<dbReference type="RefSeq" id="XP_052941710.1">
    <property type="nucleotide sequence ID" value="XM_053088166.1"/>
</dbReference>
<evidence type="ECO:0000313" key="2">
    <source>
        <dbReference type="EMBL" id="KAI9631933.1"/>
    </source>
</evidence>
<feature type="compositionally biased region" description="Low complexity" evidence="1">
    <location>
        <begin position="14"/>
        <end position="25"/>
    </location>
</feature>
<evidence type="ECO:0000256" key="1">
    <source>
        <dbReference type="SAM" id="MobiDB-lite"/>
    </source>
</evidence>
<organism evidence="2 3">
    <name type="scientific">Dioszegia hungarica</name>
    <dbReference type="NCBI Taxonomy" id="4972"/>
    <lineage>
        <taxon>Eukaryota</taxon>
        <taxon>Fungi</taxon>
        <taxon>Dikarya</taxon>
        <taxon>Basidiomycota</taxon>
        <taxon>Agaricomycotina</taxon>
        <taxon>Tremellomycetes</taxon>
        <taxon>Tremellales</taxon>
        <taxon>Bulleribasidiaceae</taxon>
        <taxon>Dioszegia</taxon>
    </lineage>
</organism>
<sequence>MGNFISSNKHEKTATSTTTQTLTASGPASPPAKVGQYIDERGNHRYDVQGKASPAVTGLGAADKHKESAPSVLSTPSLYSVDLKQEGAAPAKKYPEYQIPKPQHYIDEVGREQFGIRAKSAIASGSATKTYIPFSGGGGIWRPFLTKADILLRAAATAKCGTLVLVLVFELIETPCACDTSTHRPGMAALHLPLSTSSTGGTLPLPSAAKTVVSSSRHRRLVISAATQSSNAASPHRYSCKTRLLLGGKGS</sequence>
<comment type="caution">
    <text evidence="2">The sequence shown here is derived from an EMBL/GenBank/DDBJ whole genome shotgun (WGS) entry which is preliminary data.</text>
</comment>
<gene>
    <name evidence="2" type="ORF">MKK02DRAFT_30908</name>
</gene>
<name>A0AA38LQS2_9TREE</name>
<protein>
    <submittedName>
        <fullName evidence="2">Uncharacterized protein</fullName>
    </submittedName>
</protein>
<evidence type="ECO:0000313" key="3">
    <source>
        <dbReference type="Proteomes" id="UP001164286"/>
    </source>
</evidence>
<keyword evidence="3" id="KW-1185">Reference proteome</keyword>
<proteinExistence type="predicted"/>
<dbReference type="Proteomes" id="UP001164286">
    <property type="component" value="Unassembled WGS sequence"/>
</dbReference>
<dbReference type="GeneID" id="77727371"/>